<dbReference type="PANTHER" id="PTHR47019:SF1">
    <property type="entry name" value="LIPID II FLIPPASE MURJ"/>
    <property type="match status" value="1"/>
</dbReference>
<keyword evidence="5" id="KW-0573">Peptidoglycan synthesis</keyword>
<dbReference type="PRINTS" id="PR01806">
    <property type="entry name" value="VIRFACTRMVIN"/>
</dbReference>
<feature type="transmembrane region" description="Helical" evidence="10">
    <location>
        <begin position="475"/>
        <end position="495"/>
    </location>
</feature>
<feature type="transmembrane region" description="Helical" evidence="10">
    <location>
        <begin position="410"/>
        <end position="428"/>
    </location>
</feature>
<evidence type="ECO:0000256" key="8">
    <source>
        <dbReference type="ARBA" id="ARBA00060041"/>
    </source>
</evidence>
<reference evidence="11 12" key="1">
    <citation type="submission" date="2019-08" db="EMBL/GenBank/DDBJ databases">
        <title>Complete genome sequence of Terriglobus albidus strain ORNL.</title>
        <authorList>
            <person name="Podar M."/>
        </authorList>
    </citation>
    <scope>NUCLEOTIDE SEQUENCE [LARGE SCALE GENOMIC DNA]</scope>
    <source>
        <strain evidence="11 12">ORNL</strain>
    </source>
</reference>
<feature type="transmembrane region" description="Helical" evidence="10">
    <location>
        <begin position="212"/>
        <end position="233"/>
    </location>
</feature>
<evidence type="ECO:0000313" key="12">
    <source>
        <dbReference type="Proteomes" id="UP000321820"/>
    </source>
</evidence>
<dbReference type="InterPro" id="IPR051050">
    <property type="entry name" value="Lipid_II_flippase_MurJ/MviN"/>
</dbReference>
<dbReference type="GO" id="GO:0015648">
    <property type="term" value="F:lipid-linked peptidoglycan transporter activity"/>
    <property type="evidence" value="ECO:0007669"/>
    <property type="project" value="TreeGrafter"/>
</dbReference>
<feature type="transmembrane region" description="Helical" evidence="10">
    <location>
        <begin position="81"/>
        <end position="101"/>
    </location>
</feature>
<dbReference type="AlphaFoldDB" id="A0A5B9E953"/>
<keyword evidence="12" id="KW-1185">Reference proteome</keyword>
<comment type="subcellular location">
    <subcellularLocation>
        <location evidence="1">Cell membrane</location>
        <topology evidence="1">Multi-pass membrane protein</topology>
    </subcellularLocation>
</comment>
<dbReference type="PANTHER" id="PTHR47019">
    <property type="entry name" value="LIPID II FLIPPASE MURJ"/>
    <property type="match status" value="1"/>
</dbReference>
<evidence type="ECO:0000256" key="7">
    <source>
        <dbReference type="ARBA" id="ARBA00023136"/>
    </source>
</evidence>
<proteinExistence type="inferred from homology"/>
<evidence type="ECO:0000256" key="2">
    <source>
        <dbReference type="ARBA" id="ARBA00022475"/>
    </source>
</evidence>
<dbReference type="InterPro" id="IPR004268">
    <property type="entry name" value="MurJ"/>
</dbReference>
<dbReference type="GO" id="GO:0005886">
    <property type="term" value="C:plasma membrane"/>
    <property type="evidence" value="ECO:0007669"/>
    <property type="project" value="UniProtKB-SubCell"/>
</dbReference>
<evidence type="ECO:0000256" key="1">
    <source>
        <dbReference type="ARBA" id="ARBA00004651"/>
    </source>
</evidence>
<dbReference type="GO" id="GO:0008360">
    <property type="term" value="P:regulation of cell shape"/>
    <property type="evidence" value="ECO:0007669"/>
    <property type="project" value="UniProtKB-KW"/>
</dbReference>
<evidence type="ECO:0000256" key="5">
    <source>
        <dbReference type="ARBA" id="ARBA00022984"/>
    </source>
</evidence>
<dbReference type="Proteomes" id="UP000321820">
    <property type="component" value="Chromosome"/>
</dbReference>
<dbReference type="GO" id="GO:0034204">
    <property type="term" value="P:lipid translocation"/>
    <property type="evidence" value="ECO:0007669"/>
    <property type="project" value="TreeGrafter"/>
</dbReference>
<evidence type="ECO:0000256" key="10">
    <source>
        <dbReference type="SAM" id="Phobius"/>
    </source>
</evidence>
<protein>
    <submittedName>
        <fullName evidence="11">Murein biosynthesis integral membrane protein MurJ</fullName>
    </submittedName>
</protein>
<evidence type="ECO:0000256" key="4">
    <source>
        <dbReference type="ARBA" id="ARBA00022960"/>
    </source>
</evidence>
<accession>A0A5B9E953</accession>
<evidence type="ECO:0000313" key="11">
    <source>
        <dbReference type="EMBL" id="QEE26827.1"/>
    </source>
</evidence>
<dbReference type="GO" id="GO:0009252">
    <property type="term" value="P:peptidoglycan biosynthetic process"/>
    <property type="evidence" value="ECO:0007669"/>
    <property type="project" value="UniProtKB-KW"/>
</dbReference>
<feature type="transmembrane region" description="Helical" evidence="10">
    <location>
        <begin position="184"/>
        <end position="206"/>
    </location>
</feature>
<comment type="similarity">
    <text evidence="9">Belongs to the MurJ/MviN family.</text>
</comment>
<evidence type="ECO:0000256" key="9">
    <source>
        <dbReference type="ARBA" id="ARBA00061532"/>
    </source>
</evidence>
<feature type="transmembrane region" description="Helical" evidence="10">
    <location>
        <begin position="435"/>
        <end position="455"/>
    </location>
</feature>
<keyword evidence="4" id="KW-0133">Cell shape</keyword>
<keyword evidence="3 10" id="KW-0812">Transmembrane</keyword>
<dbReference type="CDD" id="cd13123">
    <property type="entry name" value="MATE_MurJ_like"/>
    <property type="match status" value="1"/>
</dbReference>
<evidence type="ECO:0000256" key="6">
    <source>
        <dbReference type="ARBA" id="ARBA00022989"/>
    </source>
</evidence>
<keyword evidence="7 10" id="KW-0472">Membrane</keyword>
<feature type="transmembrane region" description="Helical" evidence="10">
    <location>
        <begin position="151"/>
        <end position="172"/>
    </location>
</feature>
<feature type="transmembrane region" description="Helical" evidence="10">
    <location>
        <begin position="113"/>
        <end position="139"/>
    </location>
</feature>
<keyword evidence="2" id="KW-1003">Cell membrane</keyword>
<comment type="function">
    <text evidence="8">Involved in peptidoglycan biosynthesis. Transports lipid-linked peptidoglycan precursors from the inner to the outer leaflet of the cytoplasmic membrane.</text>
</comment>
<feature type="transmembrane region" description="Helical" evidence="10">
    <location>
        <begin position="304"/>
        <end position="321"/>
    </location>
</feature>
<name>A0A5B9E953_9BACT</name>
<gene>
    <name evidence="11" type="ORF">FTW19_01690</name>
</gene>
<evidence type="ECO:0000256" key="3">
    <source>
        <dbReference type="ARBA" id="ARBA00022692"/>
    </source>
</evidence>
<dbReference type="EMBL" id="CP042806">
    <property type="protein sequence ID" value="QEE26827.1"/>
    <property type="molecule type" value="Genomic_DNA"/>
</dbReference>
<feature type="transmembrane region" description="Helical" evidence="10">
    <location>
        <begin position="341"/>
        <end position="359"/>
    </location>
</feature>
<dbReference type="KEGG" id="talb:FTW19_01690"/>
<feature type="transmembrane region" description="Helical" evidence="10">
    <location>
        <begin position="371"/>
        <end position="390"/>
    </location>
</feature>
<keyword evidence="6 10" id="KW-1133">Transmembrane helix</keyword>
<feature type="transmembrane region" description="Helical" evidence="10">
    <location>
        <begin position="502"/>
        <end position="520"/>
    </location>
</feature>
<sequence>MGARNADGRSLMTRPKLLRWLHWLKPGATHSAFSASLLLMAGSVMSSGVFALIRQKLIAHLFGATNATDAYIGAFELPDMVYYFLIGGVASSTFVSLLSGYRERGEEAEGDRALSVILNTMILALGAGIVAAEFFAPWYVSVKFPHFDAPTAALCVNLTRILLPAQLFFFAGGVFGSKLMVRKVFLFQALTPSIYNLGIICGALVLHSRIGVHSLAVGAVAGVFCGMFLLNVFGARREGMRWQPVFDFRHPALLQWLKLAAPLMIGQSLTTWDQWIRTYFASQGVGDITRLAFAKQLFNSPMNILGPAAGAASLPFFASLYSQGKLEEFAKAVNRAVTRLMAVSLLAAGWMIALAGPLVDVTLRGGRMDEASARMTAWFFTIFCLSLFLWTTQSLYVRAFYAAGNTFTPMLSGTIVTAVSMPVYWLLFHRLGVEGLAWASNAGILLHTIALVVLLQHNKLTPVSGLEFGELGRALLASVIGWGTIATGLHALPALQGHIQNLSAIAGASALWLGIVLLVLKATGSRLPGQILGRFVR</sequence>
<organism evidence="11 12">
    <name type="scientific">Terriglobus albidus</name>
    <dbReference type="NCBI Taxonomy" id="1592106"/>
    <lineage>
        <taxon>Bacteria</taxon>
        <taxon>Pseudomonadati</taxon>
        <taxon>Acidobacteriota</taxon>
        <taxon>Terriglobia</taxon>
        <taxon>Terriglobales</taxon>
        <taxon>Acidobacteriaceae</taxon>
        <taxon>Terriglobus</taxon>
    </lineage>
</organism>
<dbReference type="Pfam" id="PF03023">
    <property type="entry name" value="MurJ"/>
    <property type="match status" value="1"/>
</dbReference>
<dbReference type="OrthoDB" id="9804143at2"/>